<feature type="chain" id="PRO_5016164697" evidence="5">
    <location>
        <begin position="28"/>
        <end position="4046"/>
    </location>
</feature>
<comment type="subcellular location">
    <subcellularLocation>
        <location evidence="1">Secreted</location>
    </subcellularLocation>
</comment>
<evidence type="ECO:0000313" key="8">
    <source>
        <dbReference type="Proteomes" id="UP000249688"/>
    </source>
</evidence>
<organism evidence="7 8">
    <name type="scientific">Humitalea rosea</name>
    <dbReference type="NCBI Taxonomy" id="990373"/>
    <lineage>
        <taxon>Bacteria</taxon>
        <taxon>Pseudomonadati</taxon>
        <taxon>Pseudomonadota</taxon>
        <taxon>Alphaproteobacteria</taxon>
        <taxon>Acetobacterales</taxon>
        <taxon>Roseomonadaceae</taxon>
        <taxon>Humitalea</taxon>
    </lineage>
</organism>
<dbReference type="InterPro" id="IPR050909">
    <property type="entry name" value="Bact_Autotransporter_VF"/>
</dbReference>
<keyword evidence="3 5" id="KW-0732">Signal</keyword>
<comment type="caution">
    <text evidence="7">The sequence shown here is derived from an EMBL/GenBank/DDBJ whole genome shotgun (WGS) entry which is preliminary data.</text>
</comment>
<dbReference type="SUPFAM" id="SSF51126">
    <property type="entry name" value="Pectin lyase-like"/>
    <property type="match status" value="1"/>
</dbReference>
<protein>
    <submittedName>
        <fullName evidence="7">Filamentous hemagglutinin family protein</fullName>
    </submittedName>
</protein>
<evidence type="ECO:0000256" key="5">
    <source>
        <dbReference type="SAM" id="SignalP"/>
    </source>
</evidence>
<dbReference type="InterPro" id="IPR008638">
    <property type="entry name" value="FhaB/CdiA-like_TPS"/>
</dbReference>
<dbReference type="Gene3D" id="2.160.20.10">
    <property type="entry name" value="Single-stranded right-handed beta-helix, Pectin lyase-like"/>
    <property type="match status" value="1"/>
</dbReference>
<evidence type="ECO:0000256" key="4">
    <source>
        <dbReference type="SAM" id="MobiDB-lite"/>
    </source>
</evidence>
<name>A0A2W7IW83_9PROT</name>
<reference evidence="7 8" key="1">
    <citation type="submission" date="2018-06" db="EMBL/GenBank/DDBJ databases">
        <title>Genomic Encyclopedia of Archaeal and Bacterial Type Strains, Phase II (KMG-II): from individual species to whole genera.</title>
        <authorList>
            <person name="Goeker M."/>
        </authorList>
    </citation>
    <scope>NUCLEOTIDE SEQUENCE [LARGE SCALE GENOMIC DNA]</scope>
    <source>
        <strain evidence="7 8">DSM 24525</strain>
    </source>
</reference>
<dbReference type="RefSeq" id="WP_111396298.1">
    <property type="nucleotide sequence ID" value="NZ_QKYU01000001.1"/>
</dbReference>
<dbReference type="InterPro" id="IPR012334">
    <property type="entry name" value="Pectin_lyas_fold"/>
</dbReference>
<keyword evidence="2" id="KW-0964">Secreted</keyword>
<evidence type="ECO:0000256" key="1">
    <source>
        <dbReference type="ARBA" id="ARBA00004613"/>
    </source>
</evidence>
<feature type="domain" description="Filamentous haemagglutinin FhaB/tRNA nuclease CdiA-like TPS" evidence="6">
    <location>
        <begin position="34"/>
        <end position="146"/>
    </location>
</feature>
<gene>
    <name evidence="7" type="ORF">C8P66_101235</name>
</gene>
<dbReference type="PANTHER" id="PTHR12338:SF8">
    <property type="entry name" value="HEME_HEMOPEXIN-BINDING PROTEIN"/>
    <property type="match status" value="1"/>
</dbReference>
<proteinExistence type="predicted"/>
<evidence type="ECO:0000256" key="2">
    <source>
        <dbReference type="ARBA" id="ARBA00022525"/>
    </source>
</evidence>
<dbReference type="EMBL" id="QKYU01000001">
    <property type="protein sequence ID" value="PZW51018.1"/>
    <property type="molecule type" value="Genomic_DNA"/>
</dbReference>
<dbReference type="InterPro" id="IPR011050">
    <property type="entry name" value="Pectin_lyase_fold/virulence"/>
</dbReference>
<accession>A0A2W7IW83</accession>
<dbReference type="Pfam" id="PF05860">
    <property type="entry name" value="TPS"/>
    <property type="match status" value="1"/>
</dbReference>
<dbReference type="Proteomes" id="UP000249688">
    <property type="component" value="Unassembled WGS sequence"/>
</dbReference>
<evidence type="ECO:0000313" key="7">
    <source>
        <dbReference type="EMBL" id="PZW51018.1"/>
    </source>
</evidence>
<dbReference type="GO" id="GO:0005576">
    <property type="term" value="C:extracellular region"/>
    <property type="evidence" value="ECO:0007669"/>
    <property type="project" value="UniProtKB-SubCell"/>
</dbReference>
<dbReference type="PANTHER" id="PTHR12338">
    <property type="entry name" value="AUTOTRANSPORTER"/>
    <property type="match status" value="1"/>
</dbReference>
<sequence>MAQSDLCRTRVWLLGSTALLPIAIAPALGQSIAPNTAPTGGIVVSGQAAISQNPTTTTIQQGSNRAAIDWQSFNVGSNQAVQFQQPNAASWTLNRVNAPDPSVIAGRITANGGIAIVNQSGVVFTGTAQVNIASLIASTANITNENFMGGRMVFDQPGRPGARIENQGSITVAERGIAALVAPGVSNSGTIHARLGRVALQGAEAFALDLAGDGLLSIDVTQAVRTAPNGAQALVTNSGTIDAAGGSILISAHAASGLVEDLVRHTGRASAETVDGRTGQVAIRAEGGGVRVGGTVTATGGAGQRGGSVELRGSTTTSLDATARVDVSGGTGGGRVNIGTTGVGRNQRMGSRTRVARGAVVRADATVAGTGGTIAVNAATTTEAEGIFSARGGPSGGDGGFVELSGQKGMTLDAIVDVTAPQGRGGTLLLDPDSIEVVATGGGAVPVDQPGLRVVAATDGVAGVTQVDAALVSAAGVATVRLEATNDITFSAPVARDGDLQLFAGGNIAQAAGAIISADTLTIRGTGGTGGATLVNLPELNRIGSLDAIATKGLTFNNGSTLDVLRAVAPVVTLATTAGNLTLSGPVGQAGASVDLTGFIDLTQTAGGLVTAGTLVVKAFGLIDLPEANDVQRFRNQGSLPSSLTFASTRDLVLGRVQAASDGSITLTAPSLAVGIVDGTSSLFAESIALTATAGSITQILGVALLNASGSTALRASATADLLLPNSGNDIGTLFAEAGGTLNVATSGAMMVTRASATSIALSAGTGLTVQDSGAGGLGVQAFGAIALDASSLVIGSVTGTNGNTAIRSTGGGTLSLRGDALDLGGLVTTAGTLEIGPHTAGSAVTIGAAGGLQIDPAQIEANVEATTLRIGETTIGTPVTSGSVTVAAAFQPSATAVAGRIELVSGGAIAVNAALGRAAAPGDVLLASATTIDIAAPVTAAILSLHANGAIAQTVAGSLTATSLLTRGLSGGATRAGSVDFTAASATNAVSRLSLNSTGAASYTQSGAFFLDGADVGAALTLRALAGGIDATGTIAAQTLRVEATGLTQSGGTITADRLTALTTGAIALGQANAIAAIRAETTALGGTIAITTTGTTEVAADAIASVGFTAGALVVGTVDGLAGIAAPGITLTTTAGTLTQTQALTGLAPTGTTALTIATAAGAVLEDAANRIGSVTGSSGGSLSVHSSTALTALALAAGGIGNPQAIGLQGPSLLISGPQIAASIGLEATTGTITQSATGVLSAPGGATVLTTVSAGATTLTQAGNLIADATVTAGSLPARAAVALRSDAGLTVRTGPAGVAGVSDLTIDAPDVVLDGVRTAAGLNVTSGSAITQTAAVSVAGSMDLAAAAQILLDRGDNAFSSLGRIAAGRAATSDAQNRLVLRTAAAGLLLNDDVTLGLTAGGLTARSGGRIELVADGIAYNKGLISTPGGTVNLAPATDGRHVALARVGGIDDVTAYDGTQELALSAALLGAVRADTLVVGEAPSAAGIRAGSIRQYSGDIDLSSAGAPGLLTLAARGFIRQRGFSGTVADEAAGTGGAGGAGGTRGGLTVTALSATSDTGDIWLGADNASLSVRGMTAAGPIVLRLAPGQALDVTGTIRAGTGAVPSRVTLVADTMTASGAALVSAPGGDIELLPVTAGRGVTLGDAGTPAGLVISSTLAAALGDAGDASARVIIGRSTDSAVTGNALWATDFSLGRQEAFLGDTGAAASGPRTAGDILLGTGADFTGRVGRLELFAGVEGTATGRISQSTGTLIVSTLSGESRKGSVIDSASVATLAGFRAGTAATALGEADFGLGNGAAALTVSGTLSVGLRGDASIASRLGRIELAAGSLDLAADLTAPAALGSALAAGSATSQVVLRASAGAITQSAGSIAAGRLAALAPNGAVTLGGTGNLIRGLAAVGATSPLLGAAMGGDAATALLAGGDIVFTTTLATGLATEADRALLVTGAIRATGGAAGTVIADADAIETAGARAGDAIVTGAGRSVTLTADDLDLQAAVSTNGGTLRIARLDTGVADVVLGSRATADEVGLFLSAAELAQINTLGALPGLAPAGTALPGRTLLVSTGSIRVNEAVTLPDAGELRLQAAGDLSQTNGAAIGARALSGSIGGQVALAAADNDIAVVRDLFAGGDIALRLGRAGGALVQGYDASTGAASGSAAPRITGTSAGFGLRSGGTITVAADDLDLRAEIGTEGSAIALRPILAGQALSIGRIPEPAAGSALSLTPLELGHLAFYAPASKFGTPVTGGTTLTLGSDTAGMLRLGRFTPNAETLVLRSGVGIEQSDAIAGDRTAALTVTNLDAQVTTAGTAAIWLGADNKIGSVSARVLGAVPGSSLTLAQAAGRTLTVGTNGLAVPVGGRITLVADTLALNGTVSAPSGAAADALSLGGTFGTVEIAPRTRGRAVALGGAQASSLLIDAGILARIDTSNAGGPGLGLLRIGASDDQVIAGNGTGLAAIGGSQTVLGAGPVTAGAITIVAATDVTGAARQLELYAGAQGDAARSAISQAGALTVTRLAGAATGDILLPLAANQIQVLAPRFGLGTGASLTAGAGIGQDEDVVLRLASGVPLLSVTGQVSVGGETSVAVDAGVVRRLELRAADLELGAGLMASRGTVLLAPLAEDGTAPILLGATGTGFALTTAEIAQVDTRHSGGGAGTLQIGLAGATPGTGTGAITLGGDVAVSDATSARVAELRLETGIAADGTRQAVTQAAGTLSTPTLSGSIAGGVSLTALGNRISRITDLATGGDTAIAVGLADASGVPLLDARFMPVGGAGPLRLDRGPGGFALAMAGGGTLALTADGLAIEAGAGTLRAPGGTVLLRPRSDGRAILLGGGLDTAGLALDTAELAAMGEAASPIALLRIGADTAGAITVLGDAGLRDAATDATSAIPGERVQRLELRSGAGISQTGGRIMVGDFAASGTSIALDGSNQIDRVVGRTADGAPGTSLAEGLLATGGVSLTSTRALTLAADLQAGGDLAIIASGAGADLTLAAAQSAASAGGNATLRSTDADLLIAGSLTALNTATAAADLGSATLTGSIAGTAVELLAGTDAVVTGGSLTGASATIQAGQDARLDAGAGVTGASVVVDAGRDAIAGAATISSSGGLSLAADRDVVLAGASTLSAATGLDVTAGRDLASSGSLATSGGTATLTGTGSLTQHAGLIAAPVLVLNGGTIAQAAAGADIQAPRLSVAATGAVTLGALGGHANGISELASFTAGGASTLRSAGDLIVTGPVTGGGGLVIRADGAMTLPDGVAVTGATGAVALDAGGAMTLGAATVQALAGDASLTSGGAGRFAGARIAARDSLTVSAAASLAFTDVVLDAGTVLAAAGQDLAGTRLTGTTSGGFRLSAGGSVGLTASAFTADVFEALAGGALALDGVQMTLGNSGLLSGASFSGSRVTATAPGLLRVQSAGGLDLSDSTLVAGTLQLAAGGAETLTRDRFTTTALDAAAGGDLTVDTVTAGGRTARFAAGGSGTFRTASLTASEALTIAATAGLTLTDTGLDAGAAAISAGQDLAGTRLTATTTSGFRLGAGGGLGLAASTITAAGFEAVSGGGLALDGVRLTLGSSGLVSSGAGFTGTQLVATSGGGLRIASAGDFGLVGSSLAAGTLQLAAGGAQTLTGTTLSSTTLDATSGAAMAYDTVTSNGGDARFAAGGAGEFRNASLSAAKTLSISAAGGLTFTDVTLDPITVTLDAGQALTATRLTGIATGTFGLSAGGAITLTDSRFTADVVQALAGGNLTVNGVTFTLGTSAVLSGQTTSIEALTARAGGVFRMTARDTLRLGNSRFTADVVEAVAGSPGAVGSTITLDAPVSMALGTGAFLAAGGGIYMPGLLTITPQQVTRLPVLVTETRQRADAYTALPTTAVPDVPGRRPQEQGTQVATRTSPSAFTPVADVRPAGEVVLNVAAGDSAIFLLIDGGKSSGTIDAGRLGIHGGSGAAEFTGNLGGLEGGLSATRGDVSRFLTTGLFTPGSQQFYRFNACVIGATACNTLAVLQPLPVVLTSIPDLRLAPTPRDPDALLPNIAEEDY</sequence>
<feature type="region of interest" description="Disordered" evidence="4">
    <location>
        <begin position="3881"/>
        <end position="3902"/>
    </location>
</feature>
<keyword evidence="8" id="KW-1185">Reference proteome</keyword>
<dbReference type="NCBIfam" id="TIGR01901">
    <property type="entry name" value="adhes_NPXG"/>
    <property type="match status" value="1"/>
</dbReference>
<feature type="signal peptide" evidence="5">
    <location>
        <begin position="1"/>
        <end position="27"/>
    </location>
</feature>
<dbReference type="OrthoDB" id="1776524at2"/>
<dbReference type="SMART" id="SM00912">
    <property type="entry name" value="Haemagg_act"/>
    <property type="match status" value="1"/>
</dbReference>
<feature type="region of interest" description="Disordered" evidence="4">
    <location>
        <begin position="327"/>
        <end position="350"/>
    </location>
</feature>
<dbReference type="InterPro" id="IPR043709">
    <property type="entry name" value="DUF5649"/>
</dbReference>
<feature type="compositionally biased region" description="Polar residues" evidence="4">
    <location>
        <begin position="3893"/>
        <end position="3902"/>
    </location>
</feature>
<evidence type="ECO:0000256" key="3">
    <source>
        <dbReference type="ARBA" id="ARBA00022729"/>
    </source>
</evidence>
<dbReference type="Pfam" id="PF18886">
    <property type="entry name" value="DUF5649"/>
    <property type="match status" value="1"/>
</dbReference>
<evidence type="ECO:0000259" key="6">
    <source>
        <dbReference type="SMART" id="SM00912"/>
    </source>
</evidence>